<organism evidence="2 3">
    <name type="scientific">Candidatus Daviesbacteria bacterium RIFCSPHIGHO2_02_FULL_43_12</name>
    <dbReference type="NCBI Taxonomy" id="1797776"/>
    <lineage>
        <taxon>Bacteria</taxon>
        <taxon>Candidatus Daviesiibacteriota</taxon>
    </lineage>
</organism>
<proteinExistence type="predicted"/>
<comment type="caution">
    <text evidence="2">The sequence shown here is derived from an EMBL/GenBank/DDBJ whole genome shotgun (WGS) entry which is preliminary data.</text>
</comment>
<dbReference type="SUPFAM" id="SSF100950">
    <property type="entry name" value="NagB/RpiA/CoA transferase-like"/>
    <property type="match status" value="1"/>
</dbReference>
<evidence type="ECO:0000313" key="2">
    <source>
        <dbReference type="EMBL" id="OGE40052.1"/>
    </source>
</evidence>
<dbReference type="PANTHER" id="PTHR36179">
    <property type="entry name" value="LUD_DOM DOMAIN-CONTAINING PROTEIN"/>
    <property type="match status" value="1"/>
</dbReference>
<dbReference type="Gene3D" id="3.40.50.10420">
    <property type="entry name" value="NagB/RpiA/CoA transferase-like"/>
    <property type="match status" value="1"/>
</dbReference>
<dbReference type="EMBL" id="MFDD01000014">
    <property type="protein sequence ID" value="OGE40052.1"/>
    <property type="molecule type" value="Genomic_DNA"/>
</dbReference>
<reference evidence="2 3" key="1">
    <citation type="journal article" date="2016" name="Nat. Commun.">
        <title>Thousands of microbial genomes shed light on interconnected biogeochemical processes in an aquifer system.</title>
        <authorList>
            <person name="Anantharaman K."/>
            <person name="Brown C.T."/>
            <person name="Hug L.A."/>
            <person name="Sharon I."/>
            <person name="Castelle C.J."/>
            <person name="Probst A.J."/>
            <person name="Thomas B.C."/>
            <person name="Singh A."/>
            <person name="Wilkins M.J."/>
            <person name="Karaoz U."/>
            <person name="Brodie E.L."/>
            <person name="Williams K.H."/>
            <person name="Hubbard S.S."/>
            <person name="Banfield J.F."/>
        </authorList>
    </citation>
    <scope>NUCLEOTIDE SEQUENCE [LARGE SCALE GENOMIC DNA]</scope>
</reference>
<dbReference type="PANTHER" id="PTHR36179:SF2">
    <property type="entry name" value="LUD DOMAIN-CONTAINING PROTEIN"/>
    <property type="match status" value="1"/>
</dbReference>
<sequence length="202" mass="22034">MSNWKTLATQESLDKTIAALKDHGITTVVVENAAEAKEKVFSLVPKGAEVMTMTSVTLETIGITNEINHSDKYSLARTKLMDPEVDTSEKQKLGAAPDFCLGSVHAVTEDGRVLVASNTGSQLPAYAYGSPHVVWVVGTQKIVKDVNAAMKRLEEYTLPLESERARKAYGVEGSAINKLLIINKEINPSRITLIFVKENLGY</sequence>
<feature type="domain" description="LUD" evidence="1">
    <location>
        <begin position="13"/>
        <end position="167"/>
    </location>
</feature>
<dbReference type="Pfam" id="PF02589">
    <property type="entry name" value="LUD_dom"/>
    <property type="match status" value="1"/>
</dbReference>
<evidence type="ECO:0000313" key="3">
    <source>
        <dbReference type="Proteomes" id="UP000177328"/>
    </source>
</evidence>
<protein>
    <recommendedName>
        <fullName evidence="1">LUD domain-containing protein</fullName>
    </recommendedName>
</protein>
<dbReference type="InterPro" id="IPR024185">
    <property type="entry name" value="FTHF_cligase-like_sf"/>
</dbReference>
<accession>A0A1F5KGJ8</accession>
<dbReference type="AlphaFoldDB" id="A0A1F5KGJ8"/>
<gene>
    <name evidence="2" type="ORF">A3D25_04590</name>
</gene>
<dbReference type="InterPro" id="IPR003741">
    <property type="entry name" value="LUD_dom"/>
</dbReference>
<dbReference type="Proteomes" id="UP000177328">
    <property type="component" value="Unassembled WGS sequence"/>
</dbReference>
<name>A0A1F5KGJ8_9BACT</name>
<evidence type="ECO:0000259" key="1">
    <source>
        <dbReference type="Pfam" id="PF02589"/>
    </source>
</evidence>
<dbReference type="InterPro" id="IPR037171">
    <property type="entry name" value="NagB/RpiA_transferase-like"/>
</dbReference>